<dbReference type="AlphaFoldDB" id="A0AAV7UTM4"/>
<evidence type="ECO:0000313" key="2">
    <source>
        <dbReference type="Proteomes" id="UP001066276"/>
    </source>
</evidence>
<proteinExistence type="predicted"/>
<gene>
    <name evidence="1" type="ORF">NDU88_001060</name>
</gene>
<sequence length="69" mass="7941">MFFISSVRGRAEVQGLPVSSTRPWTDRLTPRRSYRCCEVCNCRTPYFKSTTGDKKLFRGMGLHTPLLDL</sequence>
<dbReference type="EMBL" id="JANPWB010000004">
    <property type="protein sequence ID" value="KAJ1191744.1"/>
    <property type="molecule type" value="Genomic_DNA"/>
</dbReference>
<feature type="non-terminal residue" evidence="1">
    <location>
        <position position="69"/>
    </location>
</feature>
<keyword evidence="2" id="KW-1185">Reference proteome</keyword>
<accession>A0AAV7UTM4</accession>
<protein>
    <submittedName>
        <fullName evidence="1">Uncharacterized protein</fullName>
    </submittedName>
</protein>
<reference evidence="1" key="1">
    <citation type="journal article" date="2022" name="bioRxiv">
        <title>Sequencing and chromosome-scale assembly of the giantPleurodeles waltlgenome.</title>
        <authorList>
            <person name="Brown T."/>
            <person name="Elewa A."/>
            <person name="Iarovenko S."/>
            <person name="Subramanian E."/>
            <person name="Araus A.J."/>
            <person name="Petzold A."/>
            <person name="Susuki M."/>
            <person name="Suzuki K.-i.T."/>
            <person name="Hayashi T."/>
            <person name="Toyoda A."/>
            <person name="Oliveira C."/>
            <person name="Osipova E."/>
            <person name="Leigh N.D."/>
            <person name="Simon A."/>
            <person name="Yun M.H."/>
        </authorList>
    </citation>
    <scope>NUCLEOTIDE SEQUENCE</scope>
    <source>
        <strain evidence="1">20211129_DDA</strain>
        <tissue evidence="1">Liver</tissue>
    </source>
</reference>
<evidence type="ECO:0000313" key="1">
    <source>
        <dbReference type="EMBL" id="KAJ1191744.1"/>
    </source>
</evidence>
<dbReference type="Proteomes" id="UP001066276">
    <property type="component" value="Chromosome 2_2"/>
</dbReference>
<name>A0AAV7UTM4_PLEWA</name>
<organism evidence="1 2">
    <name type="scientific">Pleurodeles waltl</name>
    <name type="common">Iberian ribbed newt</name>
    <dbReference type="NCBI Taxonomy" id="8319"/>
    <lineage>
        <taxon>Eukaryota</taxon>
        <taxon>Metazoa</taxon>
        <taxon>Chordata</taxon>
        <taxon>Craniata</taxon>
        <taxon>Vertebrata</taxon>
        <taxon>Euteleostomi</taxon>
        <taxon>Amphibia</taxon>
        <taxon>Batrachia</taxon>
        <taxon>Caudata</taxon>
        <taxon>Salamandroidea</taxon>
        <taxon>Salamandridae</taxon>
        <taxon>Pleurodelinae</taxon>
        <taxon>Pleurodeles</taxon>
    </lineage>
</organism>
<comment type="caution">
    <text evidence="1">The sequence shown here is derived from an EMBL/GenBank/DDBJ whole genome shotgun (WGS) entry which is preliminary data.</text>
</comment>